<keyword evidence="7 10" id="KW-0804">Transcription</keyword>
<dbReference type="Gene3D" id="3.10.20.90">
    <property type="entry name" value="Phosphatidylinositol 3-kinase Catalytic Subunit, Chain A, domain 1"/>
    <property type="match status" value="1"/>
</dbReference>
<dbReference type="Pfam" id="PF02309">
    <property type="entry name" value="AUX_IAA"/>
    <property type="match status" value="1"/>
</dbReference>
<feature type="domain" description="PB1" evidence="12">
    <location>
        <begin position="93"/>
        <end position="182"/>
    </location>
</feature>
<evidence type="ECO:0000256" key="11">
    <source>
        <dbReference type="SAM" id="MobiDB-lite"/>
    </source>
</evidence>
<keyword evidence="8 10" id="KW-0539">Nucleus</keyword>
<protein>
    <recommendedName>
        <fullName evidence="10">Auxin-responsive protein</fullName>
    </recommendedName>
</protein>
<feature type="compositionally biased region" description="Low complexity" evidence="11">
    <location>
        <begin position="14"/>
        <end position="25"/>
    </location>
</feature>
<dbReference type="PROSITE" id="PS51745">
    <property type="entry name" value="PB1"/>
    <property type="match status" value="1"/>
</dbReference>
<feature type="region of interest" description="Disordered" evidence="11">
    <location>
        <begin position="1"/>
        <end position="73"/>
    </location>
</feature>
<evidence type="ECO:0000256" key="6">
    <source>
        <dbReference type="ARBA" id="ARBA00023015"/>
    </source>
</evidence>
<keyword evidence="6 10" id="KW-0805">Transcription regulation</keyword>
<dbReference type="GO" id="GO:0005634">
    <property type="term" value="C:nucleus"/>
    <property type="evidence" value="ECO:0007669"/>
    <property type="project" value="UniProtKB-SubCell"/>
</dbReference>
<evidence type="ECO:0000313" key="13">
    <source>
        <dbReference type="EMBL" id="JAT61347.1"/>
    </source>
</evidence>
<dbReference type="PANTHER" id="PTHR31734:SF94">
    <property type="entry name" value="AUXIN-RESPONSIVE PROTEIN IAA30"/>
    <property type="match status" value="1"/>
</dbReference>
<feature type="compositionally biased region" description="Polar residues" evidence="11">
    <location>
        <begin position="30"/>
        <end position="64"/>
    </location>
</feature>
<dbReference type="InterPro" id="IPR053793">
    <property type="entry name" value="PB1-like"/>
</dbReference>
<evidence type="ECO:0000256" key="3">
    <source>
        <dbReference type="ARBA" id="ARBA00006728"/>
    </source>
</evidence>
<accession>A0A1D1Z368</accession>
<gene>
    <name evidence="13" type="primary">IAA31_0</name>
    <name evidence="13" type="ORF">g.90368</name>
</gene>
<dbReference type="InterPro" id="IPR033389">
    <property type="entry name" value="AUX/IAA_dom"/>
</dbReference>
<comment type="function">
    <text evidence="1 10">Aux/IAA proteins are short-lived transcriptional factors that function as repressors of early auxin response genes at low auxin concentrations.</text>
</comment>
<evidence type="ECO:0000259" key="12">
    <source>
        <dbReference type="PROSITE" id="PS51745"/>
    </source>
</evidence>
<dbReference type="EMBL" id="GDJX01006589">
    <property type="protein sequence ID" value="JAT61347.1"/>
    <property type="molecule type" value="Transcribed_RNA"/>
</dbReference>
<evidence type="ECO:0000256" key="7">
    <source>
        <dbReference type="ARBA" id="ARBA00023163"/>
    </source>
</evidence>
<organism evidence="13">
    <name type="scientific">Anthurium amnicola</name>
    <dbReference type="NCBI Taxonomy" id="1678845"/>
    <lineage>
        <taxon>Eukaryota</taxon>
        <taxon>Viridiplantae</taxon>
        <taxon>Streptophyta</taxon>
        <taxon>Embryophyta</taxon>
        <taxon>Tracheophyta</taxon>
        <taxon>Spermatophyta</taxon>
        <taxon>Magnoliopsida</taxon>
        <taxon>Liliopsida</taxon>
        <taxon>Araceae</taxon>
        <taxon>Pothoideae</taxon>
        <taxon>Potheae</taxon>
        <taxon>Anthurium</taxon>
    </lineage>
</organism>
<dbReference type="SUPFAM" id="SSF54277">
    <property type="entry name" value="CAD &amp; PB1 domains"/>
    <property type="match status" value="1"/>
</dbReference>
<evidence type="ECO:0000256" key="5">
    <source>
        <dbReference type="ARBA" id="ARBA00022491"/>
    </source>
</evidence>
<reference evidence="13" key="1">
    <citation type="submission" date="2015-07" db="EMBL/GenBank/DDBJ databases">
        <title>Transcriptome Assembly of Anthurium amnicola.</title>
        <authorList>
            <person name="Suzuki J."/>
        </authorList>
    </citation>
    <scope>NUCLEOTIDE SEQUENCE</scope>
</reference>
<evidence type="ECO:0000256" key="9">
    <source>
        <dbReference type="ARBA" id="ARBA00023294"/>
    </source>
</evidence>
<dbReference type="GO" id="GO:0006355">
    <property type="term" value="P:regulation of DNA-templated transcription"/>
    <property type="evidence" value="ECO:0007669"/>
    <property type="project" value="InterPro"/>
</dbReference>
<dbReference type="GO" id="GO:0009734">
    <property type="term" value="P:auxin-activated signaling pathway"/>
    <property type="evidence" value="ECO:0007669"/>
    <property type="project" value="UniProtKB-UniRule"/>
</dbReference>
<dbReference type="PANTHER" id="PTHR31734">
    <property type="entry name" value="AUXIN-RESPONSIVE PROTEIN IAA17"/>
    <property type="match status" value="1"/>
</dbReference>
<keyword evidence="9 10" id="KW-0927">Auxin signaling pathway</keyword>
<evidence type="ECO:0000256" key="1">
    <source>
        <dbReference type="ARBA" id="ARBA00002159"/>
    </source>
</evidence>
<evidence type="ECO:0000256" key="2">
    <source>
        <dbReference type="ARBA" id="ARBA00004123"/>
    </source>
</evidence>
<proteinExistence type="inferred from homology"/>
<evidence type="ECO:0000256" key="4">
    <source>
        <dbReference type="ARBA" id="ARBA00011726"/>
    </source>
</evidence>
<evidence type="ECO:0000256" key="8">
    <source>
        <dbReference type="ARBA" id="ARBA00023242"/>
    </source>
</evidence>
<feature type="non-terminal residue" evidence="13">
    <location>
        <position position="1"/>
    </location>
</feature>
<comment type="subunit">
    <text evidence="4 10">Homodimers and heterodimers.</text>
</comment>
<keyword evidence="5 10" id="KW-0678">Repressor</keyword>
<name>A0A1D1Z368_9ARAE</name>
<dbReference type="AlphaFoldDB" id="A0A1D1Z368"/>
<dbReference type="InterPro" id="IPR003311">
    <property type="entry name" value="AUX_IAA"/>
</dbReference>
<comment type="similarity">
    <text evidence="3 10">Belongs to the Aux/IAA family.</text>
</comment>
<comment type="subcellular location">
    <subcellularLocation>
        <location evidence="2 10">Nucleus</location>
    </subcellularLocation>
</comment>
<evidence type="ECO:0000256" key="10">
    <source>
        <dbReference type="RuleBase" id="RU004549"/>
    </source>
</evidence>
<sequence length="183" mass="20317">LSLTHTHMRRQGDSPSSSIDSSSHPCPSPTASISQPTKRSPSTDLRLGISNTTSAPQHGNSSTARGHRSDWPPIKPLLRSTLAGIGSKRKQTTFFIKVYMEGIPIGRKVDLLAHQGYDELTRTLRSMFRTTIICPDLAQVSPNKTHVLTYEDKEGDWMMVGDVPWEMFLTSVKRLKITRAGKC</sequence>